<evidence type="ECO:0000313" key="2">
    <source>
        <dbReference type="EMBL" id="OQR96641.1"/>
    </source>
</evidence>
<dbReference type="EMBL" id="JNBR01000137">
    <property type="protein sequence ID" value="OQR96641.1"/>
    <property type="molecule type" value="Genomic_DNA"/>
</dbReference>
<accession>A0A1V9ZFH2</accession>
<dbReference type="Gene3D" id="3.30.200.20">
    <property type="entry name" value="Phosphorylase Kinase, domain 1"/>
    <property type="match status" value="1"/>
</dbReference>
<dbReference type="AlphaFoldDB" id="A0A1V9ZFH2"/>
<sequence length="102" mass="11109">MSTLQLGILQPKPTHTEPPGEITEPSTSRPFLLDSADDVDFAPLRMLHLELADLKVASKRPISSGAFGKVWLGMYGNLPVAIKRSDDKTLKGIEKLAAEILL</sequence>
<organism evidence="2 3">
    <name type="scientific">Achlya hypogyna</name>
    <name type="common">Oomycete</name>
    <name type="synonym">Protoachlya hypogyna</name>
    <dbReference type="NCBI Taxonomy" id="1202772"/>
    <lineage>
        <taxon>Eukaryota</taxon>
        <taxon>Sar</taxon>
        <taxon>Stramenopiles</taxon>
        <taxon>Oomycota</taxon>
        <taxon>Saprolegniomycetes</taxon>
        <taxon>Saprolegniales</taxon>
        <taxon>Achlyaceae</taxon>
        <taxon>Achlya</taxon>
    </lineage>
</organism>
<gene>
    <name evidence="2" type="ORF">ACHHYP_14441</name>
</gene>
<name>A0A1V9ZFH2_ACHHY</name>
<dbReference type="SUPFAM" id="SSF56112">
    <property type="entry name" value="Protein kinase-like (PK-like)"/>
    <property type="match status" value="1"/>
</dbReference>
<feature type="region of interest" description="Disordered" evidence="1">
    <location>
        <begin position="1"/>
        <end position="29"/>
    </location>
</feature>
<comment type="caution">
    <text evidence="2">The sequence shown here is derived from an EMBL/GenBank/DDBJ whole genome shotgun (WGS) entry which is preliminary data.</text>
</comment>
<protein>
    <recommendedName>
        <fullName evidence="4">Protein kinase domain-containing protein</fullName>
    </recommendedName>
</protein>
<reference evidence="2 3" key="1">
    <citation type="journal article" date="2014" name="Genome Biol. Evol.">
        <title>The secreted proteins of Achlya hypogyna and Thraustotheca clavata identify the ancestral oomycete secretome and reveal gene acquisitions by horizontal gene transfer.</title>
        <authorList>
            <person name="Misner I."/>
            <person name="Blouin N."/>
            <person name="Leonard G."/>
            <person name="Richards T.A."/>
            <person name="Lane C.E."/>
        </authorList>
    </citation>
    <scope>NUCLEOTIDE SEQUENCE [LARGE SCALE GENOMIC DNA]</scope>
    <source>
        <strain evidence="2 3">ATCC 48635</strain>
    </source>
</reference>
<proteinExistence type="predicted"/>
<dbReference type="Proteomes" id="UP000243579">
    <property type="component" value="Unassembled WGS sequence"/>
</dbReference>
<evidence type="ECO:0000313" key="3">
    <source>
        <dbReference type="Proteomes" id="UP000243579"/>
    </source>
</evidence>
<dbReference type="InterPro" id="IPR011009">
    <property type="entry name" value="Kinase-like_dom_sf"/>
</dbReference>
<evidence type="ECO:0000256" key="1">
    <source>
        <dbReference type="SAM" id="MobiDB-lite"/>
    </source>
</evidence>
<dbReference type="STRING" id="1202772.A0A1V9ZFH2"/>
<evidence type="ECO:0008006" key="4">
    <source>
        <dbReference type="Google" id="ProtNLM"/>
    </source>
</evidence>
<keyword evidence="3" id="KW-1185">Reference proteome</keyword>